<dbReference type="InterPro" id="IPR038084">
    <property type="entry name" value="PduO/GlcC-like_sf"/>
</dbReference>
<name>A0ABT6H7K1_9BACI</name>
<dbReference type="InterPro" id="IPR005624">
    <property type="entry name" value="PduO/GlcC-like"/>
</dbReference>
<evidence type="ECO:0000313" key="3">
    <source>
        <dbReference type="Proteomes" id="UP001218246"/>
    </source>
</evidence>
<dbReference type="SUPFAM" id="SSF143744">
    <property type="entry name" value="GlcG-like"/>
    <property type="match status" value="1"/>
</dbReference>
<evidence type="ECO:0000313" key="2">
    <source>
        <dbReference type="EMBL" id="MDG5754587.1"/>
    </source>
</evidence>
<dbReference type="Pfam" id="PF03928">
    <property type="entry name" value="HbpS-like"/>
    <property type="match status" value="1"/>
</dbReference>
<comment type="caution">
    <text evidence="2">The sequence shown here is derived from an EMBL/GenBank/DDBJ whole genome shotgun (WGS) entry which is preliminary data.</text>
</comment>
<dbReference type="Proteomes" id="UP001218246">
    <property type="component" value="Unassembled WGS sequence"/>
</dbReference>
<organism evidence="2 3">
    <name type="scientific">Ectobacillus antri</name>
    <dbReference type="NCBI Taxonomy" id="2486280"/>
    <lineage>
        <taxon>Bacteria</taxon>
        <taxon>Bacillati</taxon>
        <taxon>Bacillota</taxon>
        <taxon>Bacilli</taxon>
        <taxon>Bacillales</taxon>
        <taxon>Bacillaceae</taxon>
        <taxon>Ectobacillus</taxon>
    </lineage>
</organism>
<proteinExistence type="inferred from homology"/>
<dbReference type="Gene3D" id="3.30.450.150">
    <property type="entry name" value="Haem-degrading domain"/>
    <property type="match status" value="1"/>
</dbReference>
<dbReference type="InterPro" id="IPR010371">
    <property type="entry name" value="YBR137W-like"/>
</dbReference>
<dbReference type="NCBIfam" id="NF002696">
    <property type="entry name" value="PRK02487.1-5"/>
    <property type="match status" value="1"/>
</dbReference>
<dbReference type="PIRSF" id="PIRSF008757">
    <property type="entry name" value="UCP008757"/>
    <property type="match status" value="1"/>
</dbReference>
<evidence type="ECO:0000256" key="1">
    <source>
        <dbReference type="HAMAP-Rule" id="MF_00761"/>
    </source>
</evidence>
<dbReference type="RefSeq" id="WP_124564471.1">
    <property type="nucleotide sequence ID" value="NZ_JARRRY010000006.1"/>
</dbReference>
<dbReference type="PANTHER" id="PTHR28255:SF1">
    <property type="entry name" value="UPF0303 PROTEIN YBR137W"/>
    <property type="match status" value="1"/>
</dbReference>
<reference evidence="2 3" key="1">
    <citation type="submission" date="2023-04" db="EMBL/GenBank/DDBJ databases">
        <title>Ectobacillus antri isolated from activated sludge.</title>
        <authorList>
            <person name="Yan P."/>
            <person name="Liu X."/>
        </authorList>
    </citation>
    <scope>NUCLEOTIDE SEQUENCE [LARGE SCALE GENOMIC DNA]</scope>
    <source>
        <strain evidence="2 3">C18H</strain>
    </source>
</reference>
<keyword evidence="3" id="KW-1185">Reference proteome</keyword>
<gene>
    <name evidence="2" type="ORF">P6P90_11470</name>
</gene>
<dbReference type="EMBL" id="JARULN010000010">
    <property type="protein sequence ID" value="MDG5754587.1"/>
    <property type="molecule type" value="Genomic_DNA"/>
</dbReference>
<sequence>MNKQLLQEKLGQLQAEEAELQFQTFNNETALQLGMLIVQAAKQNGQRIAVDITRNGQKLFYHAMDGTSPDQESWIARKSNVVKRHHHSSYYMRFYNELKERSYFQTYATSSAEYAVHGGSFPIILKNTGVIGTITVSGVSQEEDHTLITNAIRMLLIKTSV</sequence>
<comment type="similarity">
    <text evidence="1">Belongs to the UPF0303 family.</text>
</comment>
<dbReference type="HAMAP" id="MF_00761">
    <property type="entry name" value="UPF0303"/>
    <property type="match status" value="1"/>
</dbReference>
<dbReference type="PANTHER" id="PTHR28255">
    <property type="match status" value="1"/>
</dbReference>
<protein>
    <recommendedName>
        <fullName evidence="1">UPF0303 protein P6P90_11470</fullName>
    </recommendedName>
</protein>
<accession>A0ABT6H7K1</accession>